<dbReference type="AlphaFoldDB" id="A0A831RQ04"/>
<dbReference type="Proteomes" id="UP000886251">
    <property type="component" value="Unassembled WGS sequence"/>
</dbReference>
<dbReference type="SUPFAM" id="SSF52833">
    <property type="entry name" value="Thioredoxin-like"/>
    <property type="match status" value="1"/>
</dbReference>
<dbReference type="Pfam" id="PF02630">
    <property type="entry name" value="SCO1-SenC"/>
    <property type="match status" value="1"/>
</dbReference>
<feature type="binding site" evidence="2">
    <location>
        <position position="357"/>
    </location>
    <ligand>
        <name>Cu cation</name>
        <dbReference type="ChEBI" id="CHEBI:23378"/>
    </ligand>
</feature>
<feature type="disulfide bond" description="Redox-active" evidence="3">
    <location>
        <begin position="353"/>
        <end position="357"/>
    </location>
</feature>
<evidence type="ECO:0000256" key="2">
    <source>
        <dbReference type="PIRSR" id="PIRSR603782-1"/>
    </source>
</evidence>
<evidence type="ECO:0008006" key="6">
    <source>
        <dbReference type="Google" id="ProtNLM"/>
    </source>
</evidence>
<dbReference type="Gene3D" id="3.40.30.10">
    <property type="entry name" value="Glutaredoxin"/>
    <property type="match status" value="1"/>
</dbReference>
<accession>A0A831RQ04</accession>
<dbReference type="PANTHER" id="PTHR12151">
    <property type="entry name" value="ELECTRON TRANSPORT PROTIN SCO1/SENC FAMILY MEMBER"/>
    <property type="match status" value="1"/>
</dbReference>
<dbReference type="InterPro" id="IPR006127">
    <property type="entry name" value="ZnuA-like"/>
</dbReference>
<evidence type="ECO:0000313" key="4">
    <source>
        <dbReference type="EMBL" id="HEB96854.1"/>
    </source>
</evidence>
<dbReference type="GO" id="GO:0030001">
    <property type="term" value="P:metal ion transport"/>
    <property type="evidence" value="ECO:0007669"/>
    <property type="project" value="InterPro"/>
</dbReference>
<proteinExistence type="inferred from homology"/>
<dbReference type="InterPro" id="IPR003782">
    <property type="entry name" value="SCO1/SenC"/>
</dbReference>
<comment type="similarity">
    <text evidence="1">Belongs to the SCO1/2 family.</text>
</comment>
<dbReference type="CDD" id="cd02968">
    <property type="entry name" value="SCO"/>
    <property type="match status" value="1"/>
</dbReference>
<feature type="binding site" evidence="2">
    <location>
        <position position="444"/>
    </location>
    <ligand>
        <name>Cu cation</name>
        <dbReference type="ChEBI" id="CHEBI:23378"/>
    </ligand>
</feature>
<dbReference type="EMBL" id="DRKP01000123">
    <property type="protein sequence ID" value="HEB96854.1"/>
    <property type="molecule type" value="Genomic_DNA"/>
</dbReference>
<name>A0A831RQ04_9GAMM</name>
<organism evidence="4 5">
    <name type="scientific">Sedimenticola thiotaurini</name>
    <dbReference type="NCBI Taxonomy" id="1543721"/>
    <lineage>
        <taxon>Bacteria</taxon>
        <taxon>Pseudomonadati</taxon>
        <taxon>Pseudomonadota</taxon>
        <taxon>Gammaproteobacteria</taxon>
        <taxon>Chromatiales</taxon>
        <taxon>Sedimenticolaceae</taxon>
        <taxon>Sedimenticola</taxon>
    </lineage>
</organism>
<keyword evidence="3" id="KW-1015">Disulfide bond</keyword>
<feature type="binding site" evidence="2">
    <location>
        <position position="353"/>
    </location>
    <ligand>
        <name>Cu cation</name>
        <dbReference type="ChEBI" id="CHEBI:23378"/>
    </ligand>
</feature>
<dbReference type="GO" id="GO:0046872">
    <property type="term" value="F:metal ion binding"/>
    <property type="evidence" value="ECO:0007669"/>
    <property type="project" value="UniProtKB-KW"/>
</dbReference>
<evidence type="ECO:0000313" key="5">
    <source>
        <dbReference type="Proteomes" id="UP000886251"/>
    </source>
</evidence>
<dbReference type="InterPro" id="IPR036249">
    <property type="entry name" value="Thioredoxin-like_sf"/>
</dbReference>
<comment type="caution">
    <text evidence="4">The sequence shown here is derived from an EMBL/GenBank/DDBJ whole genome shotgun (WGS) entry which is preliminary data.</text>
</comment>
<reference evidence="4" key="1">
    <citation type="journal article" date="2020" name="mSystems">
        <title>Genome- and Community-Level Interaction Insights into Carbon Utilization and Element Cycling Functions of Hydrothermarchaeota in Hydrothermal Sediment.</title>
        <authorList>
            <person name="Zhou Z."/>
            <person name="Liu Y."/>
            <person name="Xu W."/>
            <person name="Pan J."/>
            <person name="Luo Z.H."/>
            <person name="Li M."/>
        </authorList>
    </citation>
    <scope>NUCLEOTIDE SEQUENCE [LARGE SCALE GENOMIC DNA]</scope>
    <source>
        <strain evidence="4">HyVt-443</strain>
    </source>
</reference>
<dbReference type="PANTHER" id="PTHR12151:SF25">
    <property type="entry name" value="LINALOOL DEHYDRATASE_ISOMERASE DOMAIN-CONTAINING PROTEIN"/>
    <property type="match status" value="1"/>
</dbReference>
<keyword evidence="2" id="KW-0186">Copper</keyword>
<dbReference type="Gene3D" id="3.40.50.1980">
    <property type="entry name" value="Nitrogenase molybdenum iron protein domain"/>
    <property type="match status" value="2"/>
</dbReference>
<dbReference type="FunFam" id="3.40.30.10:FF:000013">
    <property type="entry name" value="Blast:Protein SCO1 homolog, mitochondrial"/>
    <property type="match status" value="1"/>
</dbReference>
<keyword evidence="2" id="KW-0479">Metal-binding</keyword>
<dbReference type="SUPFAM" id="SSF53807">
    <property type="entry name" value="Helical backbone' metal receptor"/>
    <property type="match status" value="1"/>
</dbReference>
<sequence length="479" mass="53614">MKLHSCSGRCLAAILFLLVLVPVASPAGEFKVVASIRPVHSILAALMQGVESPVLLLDGDETPYGYQLSEAQKKQLQEANLVVWVGPELEAFLVEPLRQELPDRHVVALLDRPALKVLPDRERDDRLDPFFWLDSRNGLMMIDELTRVLMAADPGRAHLYRRNRDKVFAQAAEMDRMLEYGYRGMKGGAVILYYDTQQYFEQAYALKTRMVLSPLPPQPVDAVRLLQARAAIRDGQVNCLLTEKGLPTPELELLTSGTGINVGELDSFGLGLEPGPQLYDQLMRHNTDVIRKCVNAEQPILEAAAAQAGAADELQPGETIGGRFMLTDHNGRLVTEEDLLGHYSLLYFGYTYCPDICPTSLQTMSLALDQLGPLADRIQPYFITIDPERDTVEKMAKYVPFFNDRLIGLVGSKAMTEKLAKEYRVRYEKVVEEGGDPELYLMDHTASVYLIGPDGRFITKFAHGITPQAMAERLREYLQ</sequence>
<evidence type="ECO:0000256" key="1">
    <source>
        <dbReference type="ARBA" id="ARBA00010996"/>
    </source>
</evidence>
<protein>
    <recommendedName>
        <fullName evidence="6">Thioredoxin domain-containing protein</fullName>
    </recommendedName>
</protein>
<gene>
    <name evidence="4" type="ORF">ENI96_10550</name>
</gene>
<dbReference type="Pfam" id="PF01297">
    <property type="entry name" value="ZnuA"/>
    <property type="match status" value="1"/>
</dbReference>
<evidence type="ECO:0000256" key="3">
    <source>
        <dbReference type="PIRSR" id="PIRSR603782-2"/>
    </source>
</evidence>